<dbReference type="PANTHER" id="PTHR13129:SF4">
    <property type="entry name" value="DDB1- AND CUL4-ASSOCIATED FACTOR 1"/>
    <property type="match status" value="1"/>
</dbReference>
<dbReference type="AlphaFoldDB" id="A0A9Q0NAG3"/>
<evidence type="ECO:0000313" key="4">
    <source>
        <dbReference type="Proteomes" id="UP001151699"/>
    </source>
</evidence>
<protein>
    <submittedName>
        <fullName evidence="3">Protein mahjong</fullName>
    </submittedName>
</protein>
<dbReference type="PANTHER" id="PTHR13129">
    <property type="entry name" value="VPRBP PROTEIN-RELATED"/>
    <property type="match status" value="1"/>
</dbReference>
<dbReference type="InterPro" id="IPR001680">
    <property type="entry name" value="WD40_rpt"/>
</dbReference>
<dbReference type="Proteomes" id="UP001151699">
    <property type="component" value="Chromosome A"/>
</dbReference>
<sequence length="646" mass="73237">MHDLCLNFAGRYSRRQQGNSSRRLDRQYVHSHCRVVRTIRSHGTLTCCDFTPSCTSSVVVGMTTGKVKLYNSKSGNEYITHDCHADTIKYVKCSKDGTLLLTSSCRSRPLSKMWNIEQNQLSMKLHFDEDKYLEFSNLNEDKIVGTRATVGDGNRSKRRTKNGVLWDVRSGEEVHKFDVSNQTFSGVFCPNALEIVSDDKVWDMRTLRLLRTVPELQGSIVKFSPQNVIYAVESKTRHVSGFNPKRTFVFLCDTFRTLDGYNYSTIKIENVGRGIYDLSVNKDGSEIALVGSDYADSVLSIYSVGNRKEEDDEDDTDVGKYLRWKDIVRFEKLNGFEMVVLPCASSVVVGMVGGKVKVYDSKSGKEYITQNCHADTIRYVKCNKDGTLLLTSSCRSRPLSKMWNIEGNQFSMMLRFDEDEYLEFSNLNEDKILATRGESATIYDTKTGLAITSYKSFLGNVGIDNRATFSPSDDLILSDGVLWDVRSREEVHRFDMTSETLPGVFHPNGLEIILNDKVYDTRTIRLLKTVPELNDSIVTFSPQNVIYGRYCKTEKIGENCTDSLKETFNTLDSYDFSIIKTVDAGRKIFDLSVNEYGSQIALVENSVSESAMRLYNVGSRKVEHDGNDNITELGMLEGMYTIVFRR</sequence>
<comment type="subcellular location">
    <subcellularLocation>
        <location evidence="1">Nucleus</location>
    </subcellularLocation>
</comment>
<organism evidence="3 4">
    <name type="scientific">Pseudolycoriella hygida</name>
    <dbReference type="NCBI Taxonomy" id="35572"/>
    <lineage>
        <taxon>Eukaryota</taxon>
        <taxon>Metazoa</taxon>
        <taxon>Ecdysozoa</taxon>
        <taxon>Arthropoda</taxon>
        <taxon>Hexapoda</taxon>
        <taxon>Insecta</taxon>
        <taxon>Pterygota</taxon>
        <taxon>Neoptera</taxon>
        <taxon>Endopterygota</taxon>
        <taxon>Diptera</taxon>
        <taxon>Nematocera</taxon>
        <taxon>Sciaroidea</taxon>
        <taxon>Sciaridae</taxon>
        <taxon>Pseudolycoriella</taxon>
    </lineage>
</organism>
<evidence type="ECO:0000256" key="2">
    <source>
        <dbReference type="ARBA" id="ARBA00023242"/>
    </source>
</evidence>
<keyword evidence="4" id="KW-1185">Reference proteome</keyword>
<dbReference type="GO" id="GO:0016567">
    <property type="term" value="P:protein ubiquitination"/>
    <property type="evidence" value="ECO:0007669"/>
    <property type="project" value="InterPro"/>
</dbReference>
<dbReference type="InterPro" id="IPR011047">
    <property type="entry name" value="Quinoprotein_ADH-like_sf"/>
</dbReference>
<keyword evidence="2" id="KW-0539">Nucleus</keyword>
<dbReference type="InterPro" id="IPR015943">
    <property type="entry name" value="WD40/YVTN_repeat-like_dom_sf"/>
</dbReference>
<evidence type="ECO:0000313" key="3">
    <source>
        <dbReference type="EMBL" id="KAJ6646011.1"/>
    </source>
</evidence>
<accession>A0A9Q0NAG3</accession>
<dbReference type="GO" id="GO:0080008">
    <property type="term" value="C:Cul4-RING E3 ubiquitin ligase complex"/>
    <property type="evidence" value="ECO:0007669"/>
    <property type="project" value="TreeGrafter"/>
</dbReference>
<dbReference type="OrthoDB" id="8056091at2759"/>
<gene>
    <name evidence="3" type="primary">mahj_17</name>
    <name evidence="3" type="ORF">Bhyg_01220</name>
</gene>
<comment type="caution">
    <text evidence="3">The sequence shown here is derived from an EMBL/GenBank/DDBJ whole genome shotgun (WGS) entry which is preliminary data.</text>
</comment>
<reference evidence="3" key="1">
    <citation type="submission" date="2022-07" db="EMBL/GenBank/DDBJ databases">
        <authorList>
            <person name="Trinca V."/>
            <person name="Uliana J.V.C."/>
            <person name="Torres T.T."/>
            <person name="Ward R.J."/>
            <person name="Monesi N."/>
        </authorList>
    </citation>
    <scope>NUCLEOTIDE SEQUENCE</scope>
    <source>
        <strain evidence="3">HSMRA1968</strain>
        <tissue evidence="3">Whole embryos</tissue>
    </source>
</reference>
<proteinExistence type="predicted"/>
<dbReference type="EMBL" id="WJQU01000001">
    <property type="protein sequence ID" value="KAJ6646011.1"/>
    <property type="molecule type" value="Genomic_DNA"/>
</dbReference>
<dbReference type="GO" id="GO:0005634">
    <property type="term" value="C:nucleus"/>
    <property type="evidence" value="ECO:0007669"/>
    <property type="project" value="UniProtKB-SubCell"/>
</dbReference>
<name>A0A9Q0NAG3_9DIPT</name>
<dbReference type="InterPro" id="IPR033270">
    <property type="entry name" value="VPRBP/DCAF1"/>
</dbReference>
<dbReference type="Gene3D" id="2.130.10.10">
    <property type="entry name" value="YVTN repeat-like/Quinoprotein amine dehydrogenase"/>
    <property type="match status" value="3"/>
</dbReference>
<dbReference type="SMART" id="SM00320">
    <property type="entry name" value="WD40"/>
    <property type="match status" value="3"/>
</dbReference>
<dbReference type="SUPFAM" id="SSF50998">
    <property type="entry name" value="Quinoprotein alcohol dehydrogenase-like"/>
    <property type="match status" value="1"/>
</dbReference>
<evidence type="ECO:0000256" key="1">
    <source>
        <dbReference type="ARBA" id="ARBA00004123"/>
    </source>
</evidence>